<dbReference type="OrthoDB" id="6495098at2759"/>
<name>A0A1V9Y349_9ACAR</name>
<dbReference type="InterPro" id="IPR011333">
    <property type="entry name" value="SKP1/BTB/POZ_sf"/>
</dbReference>
<evidence type="ECO:0000313" key="1">
    <source>
        <dbReference type="EMBL" id="OQR80140.1"/>
    </source>
</evidence>
<dbReference type="InParanoid" id="A0A1V9Y349"/>
<organism evidence="1 2">
    <name type="scientific">Tropilaelaps mercedesae</name>
    <dbReference type="NCBI Taxonomy" id="418985"/>
    <lineage>
        <taxon>Eukaryota</taxon>
        <taxon>Metazoa</taxon>
        <taxon>Ecdysozoa</taxon>
        <taxon>Arthropoda</taxon>
        <taxon>Chelicerata</taxon>
        <taxon>Arachnida</taxon>
        <taxon>Acari</taxon>
        <taxon>Parasitiformes</taxon>
        <taxon>Mesostigmata</taxon>
        <taxon>Gamasina</taxon>
        <taxon>Dermanyssoidea</taxon>
        <taxon>Laelapidae</taxon>
        <taxon>Tropilaelaps</taxon>
    </lineage>
</organism>
<dbReference type="Gene3D" id="3.30.710.10">
    <property type="entry name" value="Potassium Channel Kv1.1, Chain A"/>
    <property type="match status" value="1"/>
</dbReference>
<accession>A0A1V9Y349</accession>
<reference evidence="1 2" key="1">
    <citation type="journal article" date="2017" name="Gigascience">
        <title>Draft genome of the honey bee ectoparasitic mite, Tropilaelaps mercedesae, is shaped by the parasitic life history.</title>
        <authorList>
            <person name="Dong X."/>
            <person name="Armstrong S.D."/>
            <person name="Xia D."/>
            <person name="Makepeace B.L."/>
            <person name="Darby A.C."/>
            <person name="Kadowaki T."/>
        </authorList>
    </citation>
    <scope>NUCLEOTIDE SEQUENCE [LARGE SCALE GENOMIC DNA]</scope>
    <source>
        <strain evidence="1">Wuxi-XJTLU</strain>
    </source>
</reference>
<gene>
    <name evidence="1" type="ORF">BIW11_05256</name>
</gene>
<dbReference type="AlphaFoldDB" id="A0A1V9Y349"/>
<keyword evidence="2" id="KW-1185">Reference proteome</keyword>
<proteinExistence type="predicted"/>
<evidence type="ECO:0008006" key="3">
    <source>
        <dbReference type="Google" id="ProtNLM"/>
    </source>
</evidence>
<protein>
    <recommendedName>
        <fullName evidence="3">BTB domain-containing protein</fullName>
    </recommendedName>
</protein>
<sequence length="779" mass="89616">MDYSVCWHWVQSLDLSLVSSLNWSQPIEFLQNTLICDTPRYFRREWNQRSRENTDFAIVSKAKDRTYKQWSHCHKHVIQAMVKNYSRLGRGSEVELDLDSATVENLLRILYTRQYVSVNSITENHHLLMKFIQELSLIPDRLKVAQNYLRSEFHRFGLEQSFLKLSETQLEPYLNIETLPLHTVLDLNFIMRSFLHWAFLIKTGSHSTIPKDLPSCSVNSAAFAKIATTVCDLLTDLHGELTVSPIELAHYSAHVSEDSIDQFWFRQDSLEDGQMSSSIFDLLLVSSDNVTLRCKEGVLCRIPYFQSLLHGGFRESLQQGQVRLDMHSSMLSLVLEALESGTLPDLPVDKLLDSYTVFDYLQSDELLHAFDQQMRRIALRLTQNSLGDFLAELSPALMQRTLPLFLRDMTDTFGMKGYTFVLRFLLRWLEVDASRDDWLGPILSSTLTTVDGYEHAKKVVYESFDGLVHVFDGKTWAPCHWGDFDSIREGVYNFKVLGYKQRYLTHNFLRSNTVALQDCATSEETTLARHSEGRTGYFIEMLGKVFCSVDGEHFVIGDDLKLHEVDMPTVEGFALEPRCVDEAHRRIYFYTERVGFCVQLDSNFSVMHRWEFDSSSVTTDHQLHVIEGYVLALRLGHDALVLDVNLAKFVSVNDYIKSYRNLVKTYTTHDLTGDKPPGVERLVDAQLLPQISGVIYKIFKLQDQTFLIVTEAVELTQARLRISETESDPRLVGFFKWSSESRCWRDISAASCVPKAQIQQTVVLNHPGVPLYARRPCYD</sequence>
<evidence type="ECO:0000313" key="2">
    <source>
        <dbReference type="Proteomes" id="UP000192247"/>
    </source>
</evidence>
<comment type="caution">
    <text evidence="1">The sequence shown here is derived from an EMBL/GenBank/DDBJ whole genome shotgun (WGS) entry which is preliminary data.</text>
</comment>
<dbReference type="Proteomes" id="UP000192247">
    <property type="component" value="Unassembled WGS sequence"/>
</dbReference>
<dbReference type="EMBL" id="MNPL01000299">
    <property type="protein sequence ID" value="OQR80140.1"/>
    <property type="molecule type" value="Genomic_DNA"/>
</dbReference>